<dbReference type="Pfam" id="PF23598">
    <property type="entry name" value="LRR_14"/>
    <property type="match status" value="1"/>
</dbReference>
<dbReference type="EMBL" id="CP093351">
    <property type="protein sequence ID" value="WOH15643.1"/>
    <property type="molecule type" value="Genomic_DNA"/>
</dbReference>
<feature type="domain" description="Leucine-rich repeat-containing N-terminal plant-type" evidence="13">
    <location>
        <begin position="29"/>
        <end position="68"/>
    </location>
</feature>
<reference evidence="15" key="2">
    <citation type="submission" date="2022-03" db="EMBL/GenBank/DDBJ databases">
        <title>Draft title - Genomic analysis of global carrot germplasm unveils the trajectory of domestication and the origin of high carotenoid orange carrot.</title>
        <authorList>
            <person name="Iorizzo M."/>
            <person name="Ellison S."/>
            <person name="Senalik D."/>
            <person name="Macko-Podgorni A."/>
            <person name="Grzebelus D."/>
            <person name="Bostan H."/>
            <person name="Rolling W."/>
            <person name="Curaba J."/>
            <person name="Simon P."/>
        </authorList>
    </citation>
    <scope>NUCLEOTIDE SEQUENCE</scope>
    <source>
        <tissue evidence="15">Leaf</tissue>
    </source>
</reference>
<evidence type="ECO:0000259" key="14">
    <source>
        <dbReference type="Pfam" id="PF23598"/>
    </source>
</evidence>
<dbReference type="AlphaFoldDB" id="A0AAF0XWM8"/>
<keyword evidence="6 12" id="KW-0732">Signal</keyword>
<evidence type="ECO:0000256" key="8">
    <source>
        <dbReference type="ARBA" id="ARBA00022989"/>
    </source>
</evidence>
<dbReference type="InterPro" id="IPR055414">
    <property type="entry name" value="LRR_R13L4/SHOC2-like"/>
</dbReference>
<evidence type="ECO:0000259" key="13">
    <source>
        <dbReference type="Pfam" id="PF08263"/>
    </source>
</evidence>
<reference evidence="15" key="1">
    <citation type="journal article" date="2016" name="Nat. Genet.">
        <title>A high-quality carrot genome assembly provides new insights into carotenoid accumulation and asterid genome evolution.</title>
        <authorList>
            <person name="Iorizzo M."/>
            <person name="Ellison S."/>
            <person name="Senalik D."/>
            <person name="Zeng P."/>
            <person name="Satapoomin P."/>
            <person name="Huang J."/>
            <person name="Bowman M."/>
            <person name="Iovene M."/>
            <person name="Sanseverino W."/>
            <person name="Cavagnaro P."/>
            <person name="Yildiz M."/>
            <person name="Macko-Podgorni A."/>
            <person name="Moranska E."/>
            <person name="Grzebelus E."/>
            <person name="Grzebelus D."/>
            <person name="Ashrafi H."/>
            <person name="Zheng Z."/>
            <person name="Cheng S."/>
            <person name="Spooner D."/>
            <person name="Van Deynze A."/>
            <person name="Simon P."/>
        </authorList>
    </citation>
    <scope>NUCLEOTIDE SEQUENCE</scope>
    <source>
        <tissue evidence="15">Leaf</tissue>
    </source>
</reference>
<dbReference type="InterPro" id="IPR032675">
    <property type="entry name" value="LRR_dom_sf"/>
</dbReference>
<dbReference type="SUPFAM" id="SSF52058">
    <property type="entry name" value="L domain-like"/>
    <property type="match status" value="2"/>
</dbReference>
<dbReference type="SMART" id="SM00369">
    <property type="entry name" value="LRR_TYP"/>
    <property type="match status" value="9"/>
</dbReference>
<evidence type="ECO:0008006" key="17">
    <source>
        <dbReference type="Google" id="ProtNLM"/>
    </source>
</evidence>
<keyword evidence="10" id="KW-0325">Glycoprotein</keyword>
<accession>A0AAF0XWM8</accession>
<dbReference type="GO" id="GO:0006952">
    <property type="term" value="P:defense response"/>
    <property type="evidence" value="ECO:0007669"/>
    <property type="project" value="UniProtKB-ARBA"/>
</dbReference>
<evidence type="ECO:0000256" key="1">
    <source>
        <dbReference type="ARBA" id="ARBA00004251"/>
    </source>
</evidence>
<sequence length="935" mass="104811">MQKHMSFLVLVYALSVLSFLKFGCGSCDESEKQALLLLKESLTDEQAFNCLSSWVGDDCCAWYGIGCNNITGHVLQLDLRQCYLTGDQINPSLLDLKYLTHLDLSYNSFENVQIPEFFGSFKDLTYLNLSHIYLKGSVPHHFGNLSNLRYLDLSAYFHYDLSIDNMEWLTRLSSLVHLDLSFVDLSRATNWFRDINMLPDSLLVLKMVNCQLPNNIPLHLPFTNITSLISLNLGLNQFNSSFPLWVFNNTGIAYLSLRSNQFNGPIPDSIGKLTSLVNLDLSSNNFQGPVPESIGALAYLANLDLGENYVHGLIPQSIGNLTSLQQVNLAGNEIIDQIPSGMGNLTGLRFLNINFNELRGFLPETFCQISKLETLFARGNQLSGSIPRCIGKLSNLGYLDLSHNSWDGFLSEHHFANLTSLRDLSISSRSNLVLNVSSAWAPPFQLESIYLESLKVGPKFPNWLLAQGDLQYLLIPNTSMSDVPTDWFVSFLSRATTLDLSNNEINSEQLSLISVDSSPFMSALLLSNNRLSGEFPAFLCNLTSLSILVLSNNNFSGKIPQCISNMTRMGDLDVMNNSLSGEIPVFLGFWGELAYLNLHNNEFEGTLPWSIQNLRKLVALDAGKNNLRDILPPWTRDQLPHLRYLILRSNNFYGNIPTELCHHTLIQVLDLSQNLFTGNIPPCFNNFSAMITSDSSEYLYYHAFSVGEVRRIVDDAKGYEQIYTSTLRFMFAIDLSNNNISGEIPEELMDLSGLMSLNLAGNHLAGRIPDKIGKLGKLEYLDLSRNELYGPIPQSLSDLNFLSRLNLSFNDLSGRIPTGNQLQTLDNPSIYAGNNQLCGKPIQKPCTIHDSSETNSDSDDGHVWFYAGIGPGLLVGFLGFCASLHFIKSWRYLYFQTVEKAFDKIAIKVALLRRKIHNKQVPPFHTSTHKETQLY</sequence>
<evidence type="ECO:0000256" key="3">
    <source>
        <dbReference type="ARBA" id="ARBA00022475"/>
    </source>
</evidence>
<keyword evidence="7" id="KW-0677">Repeat</keyword>
<keyword evidence="9 11" id="KW-0472">Membrane</keyword>
<evidence type="ECO:0000256" key="6">
    <source>
        <dbReference type="ARBA" id="ARBA00022729"/>
    </source>
</evidence>
<feature type="transmembrane region" description="Helical" evidence="11">
    <location>
        <begin position="863"/>
        <end position="887"/>
    </location>
</feature>
<dbReference type="FunFam" id="3.80.10.10:FF:000111">
    <property type="entry name" value="LRR receptor-like serine/threonine-protein kinase ERECTA"/>
    <property type="match status" value="1"/>
</dbReference>
<proteinExistence type="inferred from homology"/>
<evidence type="ECO:0000256" key="7">
    <source>
        <dbReference type="ARBA" id="ARBA00022737"/>
    </source>
</evidence>
<feature type="chain" id="PRO_5041902660" description="Leucine-rich repeat-containing N-terminal plant-type domain-containing protein" evidence="12">
    <location>
        <begin position="26"/>
        <end position="935"/>
    </location>
</feature>
<dbReference type="PANTHER" id="PTHR48063:SF112">
    <property type="entry name" value="RECEPTOR LIKE PROTEIN 30-LIKE"/>
    <property type="match status" value="1"/>
</dbReference>
<name>A0AAF0XWM8_DAUCS</name>
<dbReference type="GO" id="GO:0005886">
    <property type="term" value="C:plasma membrane"/>
    <property type="evidence" value="ECO:0007669"/>
    <property type="project" value="UniProtKB-SubCell"/>
</dbReference>
<evidence type="ECO:0000256" key="5">
    <source>
        <dbReference type="ARBA" id="ARBA00022692"/>
    </source>
</evidence>
<dbReference type="Pfam" id="PF08263">
    <property type="entry name" value="LRRNT_2"/>
    <property type="match status" value="1"/>
</dbReference>
<evidence type="ECO:0000256" key="10">
    <source>
        <dbReference type="ARBA" id="ARBA00023180"/>
    </source>
</evidence>
<dbReference type="InterPro" id="IPR046956">
    <property type="entry name" value="RLP23-like"/>
</dbReference>
<gene>
    <name evidence="15" type="ORF">DCAR_0935186</name>
</gene>
<dbReference type="GO" id="GO:0051707">
    <property type="term" value="P:response to other organism"/>
    <property type="evidence" value="ECO:0007669"/>
    <property type="project" value="UniProtKB-ARBA"/>
</dbReference>
<dbReference type="Gene3D" id="3.80.10.10">
    <property type="entry name" value="Ribonuclease Inhibitor"/>
    <property type="match status" value="4"/>
</dbReference>
<comment type="similarity">
    <text evidence="2">Belongs to the RLP family.</text>
</comment>
<evidence type="ECO:0000256" key="12">
    <source>
        <dbReference type="SAM" id="SignalP"/>
    </source>
</evidence>
<keyword evidence="5 11" id="KW-0812">Transmembrane</keyword>
<dbReference type="Proteomes" id="UP000077755">
    <property type="component" value="Chromosome 9"/>
</dbReference>
<comment type="subcellular location">
    <subcellularLocation>
        <location evidence="1">Cell membrane</location>
        <topology evidence="1">Single-pass type I membrane protein</topology>
    </subcellularLocation>
</comment>
<organism evidence="15 16">
    <name type="scientific">Daucus carota subsp. sativus</name>
    <name type="common">Carrot</name>
    <dbReference type="NCBI Taxonomy" id="79200"/>
    <lineage>
        <taxon>Eukaryota</taxon>
        <taxon>Viridiplantae</taxon>
        <taxon>Streptophyta</taxon>
        <taxon>Embryophyta</taxon>
        <taxon>Tracheophyta</taxon>
        <taxon>Spermatophyta</taxon>
        <taxon>Magnoliopsida</taxon>
        <taxon>eudicotyledons</taxon>
        <taxon>Gunneridae</taxon>
        <taxon>Pentapetalae</taxon>
        <taxon>asterids</taxon>
        <taxon>campanulids</taxon>
        <taxon>Apiales</taxon>
        <taxon>Apiaceae</taxon>
        <taxon>Apioideae</taxon>
        <taxon>Scandiceae</taxon>
        <taxon>Daucinae</taxon>
        <taxon>Daucus</taxon>
        <taxon>Daucus sect. Daucus</taxon>
    </lineage>
</organism>
<evidence type="ECO:0000256" key="4">
    <source>
        <dbReference type="ARBA" id="ARBA00022614"/>
    </source>
</evidence>
<dbReference type="InterPro" id="IPR003591">
    <property type="entry name" value="Leu-rich_rpt_typical-subtyp"/>
</dbReference>
<feature type="domain" description="Disease resistance R13L4/SHOC-2-like LRR" evidence="14">
    <location>
        <begin position="254"/>
        <end position="357"/>
    </location>
</feature>
<dbReference type="Pfam" id="PF13855">
    <property type="entry name" value="LRR_8"/>
    <property type="match status" value="1"/>
</dbReference>
<evidence type="ECO:0000313" key="16">
    <source>
        <dbReference type="Proteomes" id="UP000077755"/>
    </source>
</evidence>
<keyword evidence="4" id="KW-0433">Leucine-rich repeat</keyword>
<evidence type="ECO:0000256" key="11">
    <source>
        <dbReference type="SAM" id="Phobius"/>
    </source>
</evidence>
<dbReference type="SUPFAM" id="SSF52047">
    <property type="entry name" value="RNI-like"/>
    <property type="match status" value="1"/>
</dbReference>
<keyword evidence="3" id="KW-1003">Cell membrane</keyword>
<dbReference type="Pfam" id="PF00560">
    <property type="entry name" value="LRR_1"/>
    <property type="match status" value="9"/>
</dbReference>
<dbReference type="PANTHER" id="PTHR48063">
    <property type="entry name" value="LRR RECEPTOR-LIKE KINASE"/>
    <property type="match status" value="1"/>
</dbReference>
<keyword evidence="16" id="KW-1185">Reference proteome</keyword>
<protein>
    <recommendedName>
        <fullName evidence="17">Leucine-rich repeat-containing N-terminal plant-type domain-containing protein</fullName>
    </recommendedName>
</protein>
<feature type="signal peptide" evidence="12">
    <location>
        <begin position="1"/>
        <end position="25"/>
    </location>
</feature>
<evidence type="ECO:0000256" key="2">
    <source>
        <dbReference type="ARBA" id="ARBA00009592"/>
    </source>
</evidence>
<evidence type="ECO:0000256" key="9">
    <source>
        <dbReference type="ARBA" id="ARBA00023136"/>
    </source>
</evidence>
<dbReference type="FunFam" id="3.80.10.10:FF:000095">
    <property type="entry name" value="LRR receptor-like serine/threonine-protein kinase GSO1"/>
    <property type="match status" value="2"/>
</dbReference>
<evidence type="ECO:0000313" key="15">
    <source>
        <dbReference type="EMBL" id="WOH15643.1"/>
    </source>
</evidence>
<keyword evidence="8 11" id="KW-1133">Transmembrane helix</keyword>
<dbReference type="InterPro" id="IPR001611">
    <property type="entry name" value="Leu-rich_rpt"/>
</dbReference>
<dbReference type="InterPro" id="IPR013210">
    <property type="entry name" value="LRR_N_plant-typ"/>
</dbReference>